<feature type="region of interest" description="Disordered" evidence="1">
    <location>
        <begin position="285"/>
        <end position="307"/>
    </location>
</feature>
<dbReference type="Proteomes" id="UP000054248">
    <property type="component" value="Unassembled WGS sequence"/>
</dbReference>
<gene>
    <name evidence="3" type="ORF">M407DRAFT_22189</name>
</gene>
<name>A0A0C3L453_9AGAM</name>
<organism evidence="3 4">
    <name type="scientific">Tulasnella calospora MUT 4182</name>
    <dbReference type="NCBI Taxonomy" id="1051891"/>
    <lineage>
        <taxon>Eukaryota</taxon>
        <taxon>Fungi</taxon>
        <taxon>Dikarya</taxon>
        <taxon>Basidiomycota</taxon>
        <taxon>Agaricomycotina</taxon>
        <taxon>Agaricomycetes</taxon>
        <taxon>Cantharellales</taxon>
        <taxon>Tulasnellaceae</taxon>
        <taxon>Tulasnella</taxon>
    </lineage>
</organism>
<feature type="region of interest" description="Disordered" evidence="1">
    <location>
        <begin position="1"/>
        <end position="49"/>
    </location>
</feature>
<dbReference type="Pfam" id="PF09994">
    <property type="entry name" value="T6SS_Tle1-like_cat"/>
    <property type="match status" value="1"/>
</dbReference>
<proteinExistence type="predicted"/>
<dbReference type="PANTHER" id="PTHR33840:SF2">
    <property type="entry name" value="TLE1 PHOSPHOLIPASE DOMAIN-CONTAINING PROTEIN"/>
    <property type="match status" value="1"/>
</dbReference>
<reference evidence="4" key="2">
    <citation type="submission" date="2015-01" db="EMBL/GenBank/DDBJ databases">
        <title>Evolutionary Origins and Diversification of the Mycorrhizal Mutualists.</title>
        <authorList>
            <consortium name="DOE Joint Genome Institute"/>
            <consortium name="Mycorrhizal Genomics Consortium"/>
            <person name="Kohler A."/>
            <person name="Kuo A."/>
            <person name="Nagy L.G."/>
            <person name="Floudas D."/>
            <person name="Copeland A."/>
            <person name="Barry K.W."/>
            <person name="Cichocki N."/>
            <person name="Veneault-Fourrey C."/>
            <person name="LaButti K."/>
            <person name="Lindquist E.A."/>
            <person name="Lipzen A."/>
            <person name="Lundell T."/>
            <person name="Morin E."/>
            <person name="Murat C."/>
            <person name="Riley R."/>
            <person name="Ohm R."/>
            <person name="Sun H."/>
            <person name="Tunlid A."/>
            <person name="Henrissat B."/>
            <person name="Grigoriev I.V."/>
            <person name="Hibbett D.S."/>
            <person name="Martin F."/>
        </authorList>
    </citation>
    <scope>NUCLEOTIDE SEQUENCE [LARGE SCALE GENOMIC DNA]</scope>
    <source>
        <strain evidence="4">MUT 4182</strain>
    </source>
</reference>
<dbReference type="AlphaFoldDB" id="A0A0C3L453"/>
<evidence type="ECO:0000313" key="3">
    <source>
        <dbReference type="EMBL" id="KIO28603.1"/>
    </source>
</evidence>
<feature type="compositionally biased region" description="Basic and acidic residues" evidence="1">
    <location>
        <begin position="456"/>
        <end position="465"/>
    </location>
</feature>
<feature type="region of interest" description="Disordered" evidence="1">
    <location>
        <begin position="342"/>
        <end position="363"/>
    </location>
</feature>
<feature type="domain" description="T6SS Phospholipase effector Tle1-like catalytic" evidence="2">
    <location>
        <begin position="56"/>
        <end position="404"/>
    </location>
</feature>
<feature type="compositionally biased region" description="Polar residues" evidence="1">
    <location>
        <begin position="297"/>
        <end position="307"/>
    </location>
</feature>
<evidence type="ECO:0000259" key="2">
    <source>
        <dbReference type="Pfam" id="PF09994"/>
    </source>
</evidence>
<dbReference type="EMBL" id="KN822992">
    <property type="protein sequence ID" value="KIO28603.1"/>
    <property type="molecule type" value="Genomic_DNA"/>
</dbReference>
<accession>A0A0C3L453</accession>
<feature type="region of interest" description="Disordered" evidence="1">
    <location>
        <begin position="431"/>
        <end position="465"/>
    </location>
</feature>
<dbReference type="InterPro" id="IPR018712">
    <property type="entry name" value="Tle1-like_cat"/>
</dbReference>
<evidence type="ECO:0000256" key="1">
    <source>
        <dbReference type="SAM" id="MobiDB-lite"/>
    </source>
</evidence>
<evidence type="ECO:0000313" key="4">
    <source>
        <dbReference type="Proteomes" id="UP000054248"/>
    </source>
</evidence>
<keyword evidence="4" id="KW-1185">Reference proteome</keyword>
<feature type="compositionally biased region" description="Acidic residues" evidence="1">
    <location>
        <begin position="349"/>
        <end position="358"/>
    </location>
</feature>
<sequence>MFARSLFNGAKRATKPSGTELNNIRPWDRSKTHPAQPFNLRRANSSTTTTSIRTPRTLVLCFDGTGESFDNDCTNVVRFVKALEKKRPDKQIYYYQPGIGTYLQPNSSWSATRQWVAKKLDFCFAWYLDAHIMGGYRFLTENYREGDYICLFGFSRGAYTARCLIGMLHKVGLLPKSNEEHVAFAYQTYLDETPRGKKVAQEFKHTFSSSVPIEFVGGHRGKRWLDIQGEYALFHCKIPALPMLSLEQLPFIDSDTIISRFRHALALDERRVDFMPSLWHKHPSHPHAAKHDLDSGTAVSGTATGSQLPHTVRGLLSLPKGVLMSLPKRVLSSIMILMRGPAKLRGDENPENDPDDDSEYHHGQPTDVQEVWFAGCHADVGGGSTPNNQIHTLDNQSLQWMVSQVLKHAPFVLFRPDAFTYDKAFSTFTVTKTDSDPKPTRPRVQEQTLHAIEQTDPERDANAEKHDQLVKKPMWHILEYIPTLQHYQDEDGVLQWRFRYNARRPREIYDSAPNFHESVRLRKDYEGKWMTKFIPKPGKQVTITYVK</sequence>
<dbReference type="STRING" id="1051891.A0A0C3L453"/>
<reference evidence="3 4" key="1">
    <citation type="submission" date="2014-04" db="EMBL/GenBank/DDBJ databases">
        <authorList>
            <consortium name="DOE Joint Genome Institute"/>
            <person name="Kuo A."/>
            <person name="Girlanda M."/>
            <person name="Perotto S."/>
            <person name="Kohler A."/>
            <person name="Nagy L.G."/>
            <person name="Floudas D."/>
            <person name="Copeland A."/>
            <person name="Barry K.W."/>
            <person name="Cichocki N."/>
            <person name="Veneault-Fourrey C."/>
            <person name="LaButti K."/>
            <person name="Lindquist E.A."/>
            <person name="Lipzen A."/>
            <person name="Lundell T."/>
            <person name="Morin E."/>
            <person name="Murat C."/>
            <person name="Sun H."/>
            <person name="Tunlid A."/>
            <person name="Henrissat B."/>
            <person name="Grigoriev I.V."/>
            <person name="Hibbett D.S."/>
            <person name="Martin F."/>
            <person name="Nordberg H.P."/>
            <person name="Cantor M.N."/>
            <person name="Hua S.X."/>
        </authorList>
    </citation>
    <scope>NUCLEOTIDE SEQUENCE [LARGE SCALE GENOMIC DNA]</scope>
    <source>
        <strain evidence="3 4">MUT 4182</strain>
    </source>
</reference>
<dbReference type="OrthoDB" id="3162439at2759"/>
<protein>
    <recommendedName>
        <fullName evidence="2">T6SS Phospholipase effector Tle1-like catalytic domain-containing protein</fullName>
    </recommendedName>
</protein>
<dbReference type="HOGENOM" id="CLU_005049_5_0_1"/>
<dbReference type="PANTHER" id="PTHR33840">
    <property type="match status" value="1"/>
</dbReference>